<evidence type="ECO:0000256" key="1">
    <source>
        <dbReference type="ARBA" id="ARBA00022737"/>
    </source>
</evidence>
<comment type="caution">
    <text evidence="2">The sequence shown here is derived from an EMBL/GenBank/DDBJ whole genome shotgun (WGS) entry which is preliminary data.</text>
</comment>
<organism evidence="2 3">
    <name type="scientific">Pleurodeles waltl</name>
    <name type="common">Iberian ribbed newt</name>
    <dbReference type="NCBI Taxonomy" id="8319"/>
    <lineage>
        <taxon>Eukaryota</taxon>
        <taxon>Metazoa</taxon>
        <taxon>Chordata</taxon>
        <taxon>Craniata</taxon>
        <taxon>Vertebrata</taxon>
        <taxon>Euteleostomi</taxon>
        <taxon>Amphibia</taxon>
        <taxon>Batrachia</taxon>
        <taxon>Caudata</taxon>
        <taxon>Salamandroidea</taxon>
        <taxon>Salamandridae</taxon>
        <taxon>Pleurodelinae</taxon>
        <taxon>Pleurodeles</taxon>
    </lineage>
</organism>
<protein>
    <submittedName>
        <fullName evidence="2">Uncharacterized protein</fullName>
    </submittedName>
</protein>
<evidence type="ECO:0000313" key="3">
    <source>
        <dbReference type="Proteomes" id="UP001066276"/>
    </source>
</evidence>
<dbReference type="Pfam" id="PF00805">
    <property type="entry name" value="Pentapeptide"/>
    <property type="match status" value="2"/>
</dbReference>
<name>A0AAV7LS23_PLEWA</name>
<evidence type="ECO:0000313" key="2">
    <source>
        <dbReference type="EMBL" id="KAJ1093789.1"/>
    </source>
</evidence>
<proteinExistence type="predicted"/>
<dbReference type="PANTHER" id="PTHR47485:SF1">
    <property type="entry name" value="THYLAKOID LUMENAL 17.4 KDA PROTEIN, CHLOROPLASTIC"/>
    <property type="match status" value="1"/>
</dbReference>
<keyword evidence="3" id="KW-1185">Reference proteome</keyword>
<gene>
    <name evidence="2" type="ORF">NDU88_006881</name>
</gene>
<sequence length="310" mass="35417">MAFPFPPPNPRCLSFSSKNNAPGLAKLLLKRGWNLCSAPPALLAEPWIPPGYSLTASRGRLVPGWFPGAARVIRLLVPSPLLLPLSSSHQLRFSLLVVPRERETSAAALMAPEVKGDWTPRFLFPGWKRQYQPAPPPRTGLSGSQEAHVRKHKIKHLYLDLQDTLLHNAELRDTLLHNAELRGTLLHYAELRDTLLHNAELRDTLLHNAELRDTLLHNAEWRDTLLHNAEWRDTLLHNAEWRDTLLHNAELRDTLLHNAELRDTLLHNAELRDTFLHNAELRDTFLHNAELRDTLLNNAEMRDTLLPCFV</sequence>
<dbReference type="PANTHER" id="PTHR47485">
    <property type="entry name" value="THYLAKOID LUMENAL 17.4 KDA PROTEIN, CHLOROPLASTIC"/>
    <property type="match status" value="1"/>
</dbReference>
<dbReference type="AlphaFoldDB" id="A0AAV7LS23"/>
<reference evidence="2" key="1">
    <citation type="journal article" date="2022" name="bioRxiv">
        <title>Sequencing and chromosome-scale assembly of the giantPleurodeles waltlgenome.</title>
        <authorList>
            <person name="Brown T."/>
            <person name="Elewa A."/>
            <person name="Iarovenko S."/>
            <person name="Subramanian E."/>
            <person name="Araus A.J."/>
            <person name="Petzold A."/>
            <person name="Susuki M."/>
            <person name="Suzuki K.-i.T."/>
            <person name="Hayashi T."/>
            <person name="Toyoda A."/>
            <person name="Oliveira C."/>
            <person name="Osipova E."/>
            <person name="Leigh N.D."/>
            <person name="Simon A."/>
            <person name="Yun M.H."/>
        </authorList>
    </citation>
    <scope>NUCLEOTIDE SEQUENCE</scope>
    <source>
        <strain evidence="2">20211129_DDA</strain>
        <tissue evidence="2">Liver</tissue>
    </source>
</reference>
<dbReference type="Proteomes" id="UP001066276">
    <property type="component" value="Chromosome 11"/>
</dbReference>
<dbReference type="SUPFAM" id="SSF141571">
    <property type="entry name" value="Pentapeptide repeat-like"/>
    <property type="match status" value="1"/>
</dbReference>
<accession>A0AAV7LS23</accession>
<dbReference type="InterPro" id="IPR001646">
    <property type="entry name" value="5peptide_repeat"/>
</dbReference>
<keyword evidence="1" id="KW-0677">Repeat</keyword>
<dbReference type="EMBL" id="JANPWB010000015">
    <property type="protein sequence ID" value="KAJ1093789.1"/>
    <property type="molecule type" value="Genomic_DNA"/>
</dbReference>
<dbReference type="Gene3D" id="2.160.20.80">
    <property type="entry name" value="E3 ubiquitin-protein ligase SopA"/>
    <property type="match status" value="1"/>
</dbReference>